<evidence type="ECO:0000313" key="6">
    <source>
        <dbReference type="EMBL" id="GAA3012346.1"/>
    </source>
</evidence>
<keyword evidence="3" id="KW-0813">Transport</keyword>
<dbReference type="InterPro" id="IPR051313">
    <property type="entry name" value="Bact_iron-sidero_bind"/>
</dbReference>
<dbReference type="CDD" id="cd01146">
    <property type="entry name" value="FhuD"/>
    <property type="match status" value="1"/>
</dbReference>
<evidence type="ECO:0000256" key="2">
    <source>
        <dbReference type="ARBA" id="ARBA00008814"/>
    </source>
</evidence>
<gene>
    <name evidence="6" type="ORF">GCM10017559_39090</name>
</gene>
<proteinExistence type="inferred from homology"/>
<protein>
    <submittedName>
        <fullName evidence="6">Iron-siderophore ABC transporter substrate-binding protein</fullName>
    </submittedName>
</protein>
<dbReference type="PROSITE" id="PS50983">
    <property type="entry name" value="FE_B12_PBP"/>
    <property type="match status" value="1"/>
</dbReference>
<evidence type="ECO:0000256" key="3">
    <source>
        <dbReference type="ARBA" id="ARBA00022448"/>
    </source>
</evidence>
<comment type="caution">
    <text evidence="6">The sequence shown here is derived from an EMBL/GenBank/DDBJ whole genome shotgun (WGS) entry which is preliminary data.</text>
</comment>
<dbReference type="InterPro" id="IPR002491">
    <property type="entry name" value="ABC_transptr_periplasmic_BD"/>
</dbReference>
<dbReference type="PROSITE" id="PS51257">
    <property type="entry name" value="PROKAR_LIPOPROTEIN"/>
    <property type="match status" value="1"/>
</dbReference>
<keyword evidence="4" id="KW-0732">Signal</keyword>
<accession>A0ABN3Y0P5</accession>
<dbReference type="PANTHER" id="PTHR30532:SF24">
    <property type="entry name" value="FERRIC ENTEROBACTIN-BINDING PERIPLASMIC PROTEIN FEPB"/>
    <property type="match status" value="1"/>
</dbReference>
<feature type="domain" description="Fe/B12 periplasmic-binding" evidence="5">
    <location>
        <begin position="67"/>
        <end position="338"/>
    </location>
</feature>
<evidence type="ECO:0000259" key="5">
    <source>
        <dbReference type="PROSITE" id="PS50983"/>
    </source>
</evidence>
<keyword evidence="7" id="KW-1185">Reference proteome</keyword>
<dbReference type="SUPFAM" id="SSF53807">
    <property type="entry name" value="Helical backbone' metal receptor"/>
    <property type="match status" value="1"/>
</dbReference>
<dbReference type="Proteomes" id="UP001499930">
    <property type="component" value="Unassembled WGS sequence"/>
</dbReference>
<sequence length="344" mass="35859">MRDTMRRLFATGTLLLGLGLVGACGGGGGGEQPAASATTPAARAGSGFPVTITHKLGTTTIESAPQRIVALGEIDQDTLLALGVQPVGMAELTGIQPDGLTPWTAPKLSGAKPELLKAGEAGFSLEKIAALKPDLILAGGDYYIDKEYAGLSQLAPTTAYETGPAEDSWQTVARQVAKAVGKADEGEKLVADVEAKIASVKTSHPELSGKKYALTSVFPSGNIGVMKSDADISVKLFDQFGMVLPEEIKALPGEGFAAELSMEKVKVLDVDVLLSHYNDDAATQKKIEANALFSGLDVVERGSYVPLDLKAFWPLRTPTPLAIPYVVDQLVPQVAKAAKAASSS</sequence>
<dbReference type="RefSeq" id="WP_344897072.1">
    <property type="nucleotide sequence ID" value="NZ_BAAAWD010000010.1"/>
</dbReference>
<dbReference type="Pfam" id="PF01497">
    <property type="entry name" value="Peripla_BP_2"/>
    <property type="match status" value="1"/>
</dbReference>
<organism evidence="6 7">
    <name type="scientific">Streptosporangium longisporum</name>
    <dbReference type="NCBI Taxonomy" id="46187"/>
    <lineage>
        <taxon>Bacteria</taxon>
        <taxon>Bacillati</taxon>
        <taxon>Actinomycetota</taxon>
        <taxon>Actinomycetes</taxon>
        <taxon>Streptosporangiales</taxon>
        <taxon>Streptosporangiaceae</taxon>
        <taxon>Streptosporangium</taxon>
    </lineage>
</organism>
<comment type="subcellular location">
    <subcellularLocation>
        <location evidence="1">Cell envelope</location>
    </subcellularLocation>
</comment>
<dbReference type="Gene3D" id="3.40.50.1980">
    <property type="entry name" value="Nitrogenase molybdenum iron protein domain"/>
    <property type="match status" value="2"/>
</dbReference>
<dbReference type="PANTHER" id="PTHR30532">
    <property type="entry name" value="IRON III DICITRATE-BINDING PERIPLASMIC PROTEIN"/>
    <property type="match status" value="1"/>
</dbReference>
<evidence type="ECO:0000256" key="1">
    <source>
        <dbReference type="ARBA" id="ARBA00004196"/>
    </source>
</evidence>
<dbReference type="EMBL" id="BAAAWD010000010">
    <property type="protein sequence ID" value="GAA3012346.1"/>
    <property type="molecule type" value="Genomic_DNA"/>
</dbReference>
<evidence type="ECO:0000256" key="4">
    <source>
        <dbReference type="ARBA" id="ARBA00022729"/>
    </source>
</evidence>
<comment type="similarity">
    <text evidence="2">Belongs to the bacterial solute-binding protein 8 family.</text>
</comment>
<name>A0ABN3Y0P5_9ACTN</name>
<evidence type="ECO:0000313" key="7">
    <source>
        <dbReference type="Proteomes" id="UP001499930"/>
    </source>
</evidence>
<reference evidence="6 7" key="1">
    <citation type="journal article" date="2019" name="Int. J. Syst. Evol. Microbiol.">
        <title>The Global Catalogue of Microorganisms (GCM) 10K type strain sequencing project: providing services to taxonomists for standard genome sequencing and annotation.</title>
        <authorList>
            <consortium name="The Broad Institute Genomics Platform"/>
            <consortium name="The Broad Institute Genome Sequencing Center for Infectious Disease"/>
            <person name="Wu L."/>
            <person name="Ma J."/>
        </authorList>
    </citation>
    <scope>NUCLEOTIDE SEQUENCE [LARGE SCALE GENOMIC DNA]</scope>
    <source>
        <strain evidence="6 7">JCM 3106</strain>
    </source>
</reference>